<dbReference type="EMBL" id="OY731406">
    <property type="protein sequence ID" value="CAJ1974918.1"/>
    <property type="molecule type" value="Genomic_DNA"/>
</dbReference>
<accession>A0AA86VTS1</accession>
<dbReference type="InterPro" id="IPR024593">
    <property type="entry name" value="DUF3444"/>
</dbReference>
<name>A0AA86VTS1_9FABA</name>
<dbReference type="PANTHER" id="PTHR47374">
    <property type="entry name" value="ENDOSOME ANTIGEN-LIKE PROTEIN, PUTATIVE (DUF3444)-RELATED"/>
    <property type="match status" value="1"/>
</dbReference>
<evidence type="ECO:0000313" key="3">
    <source>
        <dbReference type="Proteomes" id="UP001189624"/>
    </source>
</evidence>
<protein>
    <recommendedName>
        <fullName evidence="1">DUF3444 domain-containing protein</fullName>
    </recommendedName>
</protein>
<proteinExistence type="predicted"/>
<feature type="domain" description="DUF3444" evidence="1">
    <location>
        <begin position="175"/>
        <end position="379"/>
    </location>
</feature>
<sequence>MKGFNQKVEALQEKWVAAIMMHNEEYTDARKKLLNAKLLYPELDGINLMLTVCDILLLASTVRMSNNEIDCHCILDLIYPSATYSDAINSLHEFVTSTNGVEDEFPGAELAQQIVENALNMLSDREKHFHDGLGQDNHLISSTEIISSSTLERCIDSSNPDVQLEQGILEESIKVVDISEHTFCVGKFLSADDFANGQVWAIYYCGEDIMPRQYALVNSVVSEREVLVTILEPEQLVHEDETKCRENLPIVCGIFKPGTNRIELDMSQFSHLVNYVEGTTRSHFMIYPQEGEVWAMYKNWSRKLEHDDYGKCQYWMVEVVSKFSAKNGIEVVNLEEVDNWLTFFRRQKYEGVDLLRTICETEMFCFSHQVLAYRVPGTEKYGIPEDSWHLEPNALYQFLKLNE</sequence>
<dbReference type="Proteomes" id="UP001189624">
    <property type="component" value="Chromosome 9"/>
</dbReference>
<keyword evidence="3" id="KW-1185">Reference proteome</keyword>
<reference evidence="2" key="1">
    <citation type="submission" date="2023-10" db="EMBL/GenBank/DDBJ databases">
        <authorList>
            <person name="Domelevo Entfellner J.-B."/>
        </authorList>
    </citation>
    <scope>NUCLEOTIDE SEQUENCE</scope>
</reference>
<gene>
    <name evidence="2" type="ORF">AYBTSS11_LOCUS27005</name>
</gene>
<dbReference type="PANTHER" id="PTHR47374:SF2">
    <property type="entry name" value="OS01G0927400 PROTEIN"/>
    <property type="match status" value="1"/>
</dbReference>
<dbReference type="Pfam" id="PF11926">
    <property type="entry name" value="DUF3444"/>
    <property type="match status" value="1"/>
</dbReference>
<evidence type="ECO:0000313" key="2">
    <source>
        <dbReference type="EMBL" id="CAJ1974918.1"/>
    </source>
</evidence>
<evidence type="ECO:0000259" key="1">
    <source>
        <dbReference type="Pfam" id="PF11926"/>
    </source>
</evidence>
<dbReference type="Gramene" id="rna-AYBTSS11_LOCUS27005">
    <property type="protein sequence ID" value="CAJ1974918.1"/>
    <property type="gene ID" value="gene-AYBTSS11_LOCUS27005"/>
</dbReference>
<dbReference type="AlphaFoldDB" id="A0AA86VTS1"/>
<organism evidence="2 3">
    <name type="scientific">Sphenostylis stenocarpa</name>
    <dbReference type="NCBI Taxonomy" id="92480"/>
    <lineage>
        <taxon>Eukaryota</taxon>
        <taxon>Viridiplantae</taxon>
        <taxon>Streptophyta</taxon>
        <taxon>Embryophyta</taxon>
        <taxon>Tracheophyta</taxon>
        <taxon>Spermatophyta</taxon>
        <taxon>Magnoliopsida</taxon>
        <taxon>eudicotyledons</taxon>
        <taxon>Gunneridae</taxon>
        <taxon>Pentapetalae</taxon>
        <taxon>rosids</taxon>
        <taxon>fabids</taxon>
        <taxon>Fabales</taxon>
        <taxon>Fabaceae</taxon>
        <taxon>Papilionoideae</taxon>
        <taxon>50 kb inversion clade</taxon>
        <taxon>NPAAA clade</taxon>
        <taxon>indigoferoid/millettioid clade</taxon>
        <taxon>Phaseoleae</taxon>
        <taxon>Sphenostylis</taxon>
    </lineage>
</organism>